<comment type="caution">
    <text evidence="3">The sequence shown here is derived from an EMBL/GenBank/DDBJ whole genome shotgun (WGS) entry which is preliminary data.</text>
</comment>
<accession>A0A1X1C1A6</accession>
<evidence type="ECO:0000313" key="3">
    <source>
        <dbReference type="EMBL" id="ORM55313.1"/>
    </source>
</evidence>
<dbReference type="EMBL" id="MLFN01000004">
    <property type="protein sequence ID" value="ORM55313.1"/>
    <property type="molecule type" value="Genomic_DNA"/>
</dbReference>
<dbReference type="GO" id="GO:0016757">
    <property type="term" value="F:glycosyltransferase activity"/>
    <property type="evidence" value="ECO:0007669"/>
    <property type="project" value="UniProtKB-KW"/>
</dbReference>
<reference evidence="3 4" key="1">
    <citation type="journal article" date="2017" name="Antonie Van Leeuwenhoek">
        <title>Phylogenomic resolution of the bacterial genus Pantoea and its relationship with Erwinia and Tatumella.</title>
        <authorList>
            <person name="Palmer M."/>
            <person name="Steenkamp E.T."/>
            <person name="Coetzee M.P."/>
            <person name="Chan W.Y."/>
            <person name="van Zyl E."/>
            <person name="De Maayer P."/>
            <person name="Coutinho T.A."/>
            <person name="Blom J."/>
            <person name="Smits T.H."/>
            <person name="Duffy B."/>
            <person name="Venter S.N."/>
        </authorList>
    </citation>
    <scope>NUCLEOTIDE SEQUENCE [LARGE SCALE GENOMIC DNA]</scope>
    <source>
        <strain evidence="3 4">LMG 24534</strain>
    </source>
</reference>
<dbReference type="PANTHER" id="PTHR12526">
    <property type="entry name" value="GLYCOSYLTRANSFERASE"/>
    <property type="match status" value="1"/>
</dbReference>
<dbReference type="OrthoDB" id="9801609at2"/>
<dbReference type="Proteomes" id="UP000193933">
    <property type="component" value="Unassembled WGS sequence"/>
</dbReference>
<dbReference type="Pfam" id="PF13692">
    <property type="entry name" value="Glyco_trans_1_4"/>
    <property type="match status" value="1"/>
</dbReference>
<dbReference type="Gene3D" id="3.40.50.2000">
    <property type="entry name" value="Glycogen Phosphorylase B"/>
    <property type="match status" value="1"/>
</dbReference>
<dbReference type="AlphaFoldDB" id="A0A1X1C1A6"/>
<evidence type="ECO:0000256" key="1">
    <source>
        <dbReference type="ARBA" id="ARBA00022676"/>
    </source>
</evidence>
<name>A0A1X1C1A6_9GAMM</name>
<evidence type="ECO:0000256" key="2">
    <source>
        <dbReference type="ARBA" id="ARBA00022679"/>
    </source>
</evidence>
<gene>
    <name evidence="3" type="ORF">HA41_03080</name>
</gene>
<keyword evidence="2 3" id="KW-0808">Transferase</keyword>
<keyword evidence="4" id="KW-1185">Reference proteome</keyword>
<dbReference type="CDD" id="cd03801">
    <property type="entry name" value="GT4_PimA-like"/>
    <property type="match status" value="1"/>
</dbReference>
<dbReference type="STRING" id="472705.GCA_001743465_01056"/>
<keyword evidence="1" id="KW-0328">Glycosyltransferase</keyword>
<proteinExistence type="predicted"/>
<dbReference type="PANTHER" id="PTHR12526:SF510">
    <property type="entry name" value="D-INOSITOL 3-PHOSPHATE GLYCOSYLTRANSFERASE"/>
    <property type="match status" value="1"/>
</dbReference>
<dbReference type="SUPFAM" id="SSF53756">
    <property type="entry name" value="UDP-Glycosyltransferase/glycogen phosphorylase"/>
    <property type="match status" value="1"/>
</dbReference>
<evidence type="ECO:0000313" key="4">
    <source>
        <dbReference type="Proteomes" id="UP000193933"/>
    </source>
</evidence>
<protein>
    <submittedName>
        <fullName evidence="3">Glycosyl transferase</fullName>
    </submittedName>
</protein>
<dbReference type="RefSeq" id="WP_094119556.1">
    <property type="nucleotide sequence ID" value="NZ_MLFN01000004.1"/>
</dbReference>
<organism evidence="3 4">
    <name type="scientific">Pantoea conspicua</name>
    <dbReference type="NCBI Taxonomy" id="472705"/>
    <lineage>
        <taxon>Bacteria</taxon>
        <taxon>Pseudomonadati</taxon>
        <taxon>Pseudomonadota</taxon>
        <taxon>Gammaproteobacteria</taxon>
        <taxon>Enterobacterales</taxon>
        <taxon>Erwiniaceae</taxon>
        <taxon>Pantoea</taxon>
    </lineage>
</organism>
<sequence length="395" mass="45165">MKIGITNNHYPEQRNILVNPENEYVNLKKYNLFYFINPLRTRLLKKNKSFIFLPLPFSSATRPEVLHLFNEVAITRQKWVASFETELPRVLPVPGVAKQDNPELKRLIPHLLKENCLGLIAISDATLNIQMKLFPPGDGVAQQIRRKTVVLHPPQTLFTPHKAPRQAGVFRLVFAGNEFYRKGGAEVVLAVSELIEERKLDESQLDVQLIGDLTKRHNVAHRQHQDDEAFWRSIENRIGRYRCFNHRSRLDNGALLQLFRDSDIGLLPTWQETYGFSVLEMQANGCPVITSNVRALPEINPASAGWVIGGALNGDREYSVSTPQEKQQLRQALVDGLKQALLAIFDRPEMLQEKGEAAILRIKDQHDPQRYIVRLHDIYRRGVINVTQHPPVLPV</sequence>